<sequence length="98" mass="9743">AAGALKPGGYAQIHFDLPEHSGAVTVPSSAILFRAGGAQLATVDGKGHVQLHAVRIGQDDGPTVQILSGATAGMQVVDNPPDSLSPGELVRVGAASHG</sequence>
<dbReference type="Proteomes" id="UP000074410">
    <property type="component" value="Unassembled WGS sequence"/>
</dbReference>
<dbReference type="Gene3D" id="2.40.420.20">
    <property type="match status" value="1"/>
</dbReference>
<dbReference type="GO" id="GO:0015562">
    <property type="term" value="F:efflux transmembrane transporter activity"/>
    <property type="evidence" value="ECO:0007669"/>
    <property type="project" value="TreeGrafter"/>
</dbReference>
<name>A0A147J5V0_9SPHN</name>
<feature type="region of interest" description="Disordered" evidence="1">
    <location>
        <begin position="78"/>
        <end position="98"/>
    </location>
</feature>
<accession>A0A147J5V0</accession>
<feature type="domain" description="Multidrug resistance protein MdtA-like C-terminal permuted SH3" evidence="2">
    <location>
        <begin position="23"/>
        <end position="77"/>
    </location>
</feature>
<organism evidence="3 4">
    <name type="scientific">Sphingomonas sanguinis</name>
    <dbReference type="NCBI Taxonomy" id="33051"/>
    <lineage>
        <taxon>Bacteria</taxon>
        <taxon>Pseudomonadati</taxon>
        <taxon>Pseudomonadota</taxon>
        <taxon>Alphaproteobacteria</taxon>
        <taxon>Sphingomonadales</taxon>
        <taxon>Sphingomonadaceae</taxon>
        <taxon>Sphingomonas</taxon>
    </lineage>
</organism>
<evidence type="ECO:0000259" key="2">
    <source>
        <dbReference type="Pfam" id="PF25967"/>
    </source>
</evidence>
<protein>
    <submittedName>
        <fullName evidence="3">Membrane protein</fullName>
    </submittedName>
</protein>
<evidence type="ECO:0000313" key="3">
    <source>
        <dbReference type="EMBL" id="KTW09872.1"/>
    </source>
</evidence>
<feature type="non-terminal residue" evidence="3">
    <location>
        <position position="1"/>
    </location>
</feature>
<dbReference type="PATRIC" id="fig|33051.5.peg.366"/>
<gene>
    <name evidence="3" type="ORF">NS258_14330</name>
</gene>
<dbReference type="EMBL" id="LDTC01000117">
    <property type="protein sequence ID" value="KTW09872.1"/>
    <property type="molecule type" value="Genomic_DNA"/>
</dbReference>
<dbReference type="PANTHER" id="PTHR30469">
    <property type="entry name" value="MULTIDRUG RESISTANCE PROTEIN MDTA"/>
    <property type="match status" value="1"/>
</dbReference>
<proteinExistence type="predicted"/>
<dbReference type="Pfam" id="PF25967">
    <property type="entry name" value="RND-MFP_C"/>
    <property type="match status" value="1"/>
</dbReference>
<comment type="caution">
    <text evidence="3">The sequence shown here is derived from an EMBL/GenBank/DDBJ whole genome shotgun (WGS) entry which is preliminary data.</text>
</comment>
<dbReference type="GO" id="GO:1990281">
    <property type="term" value="C:efflux pump complex"/>
    <property type="evidence" value="ECO:0007669"/>
    <property type="project" value="TreeGrafter"/>
</dbReference>
<dbReference type="AlphaFoldDB" id="A0A147J5V0"/>
<reference evidence="3 4" key="1">
    <citation type="journal article" date="2016" name="Front. Microbiol.">
        <title>Genomic Resource of Rice Seed Associated Bacteria.</title>
        <authorList>
            <person name="Midha S."/>
            <person name="Bansal K."/>
            <person name="Sharma S."/>
            <person name="Kumar N."/>
            <person name="Patil P.P."/>
            <person name="Chaudhry V."/>
            <person name="Patil P.B."/>
        </authorList>
    </citation>
    <scope>NUCLEOTIDE SEQUENCE [LARGE SCALE GENOMIC DNA]</scope>
    <source>
        <strain evidence="3 4">NS258</strain>
    </source>
</reference>
<evidence type="ECO:0000313" key="4">
    <source>
        <dbReference type="Proteomes" id="UP000074410"/>
    </source>
</evidence>
<evidence type="ECO:0000256" key="1">
    <source>
        <dbReference type="SAM" id="MobiDB-lite"/>
    </source>
</evidence>
<dbReference type="PANTHER" id="PTHR30469:SF37">
    <property type="entry name" value="RAGD PROTEIN"/>
    <property type="match status" value="1"/>
</dbReference>
<dbReference type="InterPro" id="IPR058627">
    <property type="entry name" value="MdtA-like_C"/>
</dbReference>
<dbReference type="RefSeq" id="WP_420893942.1">
    <property type="nucleotide sequence ID" value="NZ_LDTC01000117.1"/>
</dbReference>